<feature type="compositionally biased region" description="Pro residues" evidence="8">
    <location>
        <begin position="24"/>
        <end position="37"/>
    </location>
</feature>
<evidence type="ECO:0000313" key="11">
    <source>
        <dbReference type="Proteomes" id="UP000464787"/>
    </source>
</evidence>
<keyword evidence="11" id="KW-1185">Reference proteome</keyword>
<dbReference type="Proteomes" id="UP000464787">
    <property type="component" value="Chromosome"/>
</dbReference>
<keyword evidence="1" id="KW-0004">4Fe-4S</keyword>
<evidence type="ECO:0000256" key="6">
    <source>
        <dbReference type="ARBA" id="ARBA00023014"/>
    </source>
</evidence>
<feature type="compositionally biased region" description="Low complexity" evidence="8">
    <location>
        <begin position="38"/>
        <end position="65"/>
    </location>
</feature>
<protein>
    <recommendedName>
        <fullName evidence="9">Uracil-DNA glycosylase-like domain-containing protein</fullName>
    </recommendedName>
</protein>
<keyword evidence="7" id="KW-0234">DNA repair</keyword>
<keyword evidence="3" id="KW-0227">DNA damage</keyword>
<evidence type="ECO:0000313" key="10">
    <source>
        <dbReference type="EMBL" id="QHJ01538.1"/>
    </source>
</evidence>
<dbReference type="PANTHER" id="PTHR33693:SF1">
    <property type="entry name" value="TYPE-4 URACIL-DNA GLYCOSYLASE"/>
    <property type="match status" value="1"/>
</dbReference>
<accession>A0A857JD26</accession>
<keyword evidence="2" id="KW-0479">Metal-binding</keyword>
<evidence type="ECO:0000256" key="3">
    <source>
        <dbReference type="ARBA" id="ARBA00022763"/>
    </source>
</evidence>
<dbReference type="GO" id="GO:0097506">
    <property type="term" value="F:deaminated base DNA N-glycosylase activity"/>
    <property type="evidence" value="ECO:0007669"/>
    <property type="project" value="UniProtKB-ARBA"/>
</dbReference>
<feature type="region of interest" description="Disordered" evidence="8">
    <location>
        <begin position="23"/>
        <end position="65"/>
    </location>
</feature>
<dbReference type="Pfam" id="PF03167">
    <property type="entry name" value="UDG"/>
    <property type="match status" value="1"/>
</dbReference>
<dbReference type="EMBL" id="CP047650">
    <property type="protein sequence ID" value="QHJ01538.1"/>
    <property type="molecule type" value="Genomic_DNA"/>
</dbReference>
<keyword evidence="5" id="KW-0408">Iron</keyword>
<evidence type="ECO:0000256" key="1">
    <source>
        <dbReference type="ARBA" id="ARBA00022485"/>
    </source>
</evidence>
<evidence type="ECO:0000256" key="7">
    <source>
        <dbReference type="ARBA" id="ARBA00023204"/>
    </source>
</evidence>
<dbReference type="InterPro" id="IPR036895">
    <property type="entry name" value="Uracil-DNA_glycosylase-like_sf"/>
</dbReference>
<name>A0A857JD26_9BURK</name>
<dbReference type="InterPro" id="IPR051536">
    <property type="entry name" value="UDG_Type-4/5"/>
</dbReference>
<keyword evidence="4" id="KW-0378">Hydrolase</keyword>
<keyword evidence="6" id="KW-0411">Iron-sulfur</keyword>
<evidence type="ECO:0000256" key="2">
    <source>
        <dbReference type="ARBA" id="ARBA00022723"/>
    </source>
</evidence>
<dbReference type="Gene3D" id="3.40.470.10">
    <property type="entry name" value="Uracil-DNA glycosylase-like domain"/>
    <property type="match status" value="1"/>
</dbReference>
<reference evidence="10 11" key="1">
    <citation type="submission" date="2020-01" db="EMBL/GenBank/DDBJ databases">
        <title>Genome sequencing of strain KACC 21265.</title>
        <authorList>
            <person name="Heo J."/>
            <person name="Kim S.-J."/>
            <person name="Kim J.-S."/>
            <person name="Hong S.-B."/>
            <person name="Kwon S.-W."/>
        </authorList>
    </citation>
    <scope>NUCLEOTIDE SEQUENCE [LARGE SCALE GENOMIC DNA]</scope>
    <source>
        <strain evidence="10 11">KACC 21265</strain>
    </source>
</reference>
<dbReference type="AlphaFoldDB" id="A0A857JD26"/>
<dbReference type="KEGG" id="xyk:GT347_13490"/>
<dbReference type="GO" id="GO:0006281">
    <property type="term" value="P:DNA repair"/>
    <property type="evidence" value="ECO:0007669"/>
    <property type="project" value="UniProtKB-KW"/>
</dbReference>
<gene>
    <name evidence="10" type="ORF">GT347_13490</name>
</gene>
<sequence>MLREMGVQVWMPRVPAPAAAAAPAAPPLAAPPPPAPPVRTAAPVAETPAPAAARHTPPAAGPAPAVRPAAVPAAVLRGDWQAMSTPEGEDPQAPVWLLLVDSPTADPGAGDAGKLLAAMLRAAGLHRGARVWAAAVGREGEPGIDLSEGLAQALQAHRPAVVLALGRLSAQAALGRGDPLGRLRGAVHPVDGFPLIASYEPAYLLRAQDDKARAWEDICRALAVVRGERP</sequence>
<evidence type="ECO:0000256" key="4">
    <source>
        <dbReference type="ARBA" id="ARBA00022801"/>
    </source>
</evidence>
<proteinExistence type="predicted"/>
<evidence type="ECO:0000256" key="5">
    <source>
        <dbReference type="ARBA" id="ARBA00023004"/>
    </source>
</evidence>
<dbReference type="GO" id="GO:0051539">
    <property type="term" value="F:4 iron, 4 sulfur cluster binding"/>
    <property type="evidence" value="ECO:0007669"/>
    <property type="project" value="UniProtKB-KW"/>
</dbReference>
<organism evidence="10 11">
    <name type="scientific">Xylophilus rhododendri</name>
    <dbReference type="NCBI Taxonomy" id="2697032"/>
    <lineage>
        <taxon>Bacteria</taxon>
        <taxon>Pseudomonadati</taxon>
        <taxon>Pseudomonadota</taxon>
        <taxon>Betaproteobacteria</taxon>
        <taxon>Burkholderiales</taxon>
        <taxon>Xylophilus</taxon>
    </lineage>
</organism>
<feature type="domain" description="Uracil-DNA glycosylase-like" evidence="9">
    <location>
        <begin position="109"/>
        <end position="218"/>
    </location>
</feature>
<evidence type="ECO:0000259" key="9">
    <source>
        <dbReference type="Pfam" id="PF03167"/>
    </source>
</evidence>
<dbReference type="PANTHER" id="PTHR33693">
    <property type="entry name" value="TYPE-5 URACIL-DNA GLYCOSYLASE"/>
    <property type="match status" value="1"/>
</dbReference>
<evidence type="ECO:0000256" key="8">
    <source>
        <dbReference type="SAM" id="MobiDB-lite"/>
    </source>
</evidence>
<dbReference type="InterPro" id="IPR005122">
    <property type="entry name" value="Uracil-DNA_glycosylase-like"/>
</dbReference>
<dbReference type="SUPFAM" id="SSF52141">
    <property type="entry name" value="Uracil-DNA glycosylase-like"/>
    <property type="match status" value="1"/>
</dbReference>
<dbReference type="GO" id="GO:0046872">
    <property type="term" value="F:metal ion binding"/>
    <property type="evidence" value="ECO:0007669"/>
    <property type="project" value="UniProtKB-KW"/>
</dbReference>